<reference evidence="1 2" key="1">
    <citation type="submission" date="2019-03" db="EMBL/GenBank/DDBJ databases">
        <title>Genomic Encyclopedia of Type Strains, Phase IV (KMG-IV): sequencing the most valuable type-strain genomes for metagenomic binning, comparative biology and taxonomic classification.</title>
        <authorList>
            <person name="Goeker M."/>
        </authorList>
    </citation>
    <scope>NUCLEOTIDE SEQUENCE [LARGE SCALE GENOMIC DNA]</scope>
    <source>
        <strain evidence="1 2">DSM 103923</strain>
    </source>
</reference>
<dbReference type="AlphaFoldDB" id="A0A4R3JYI5"/>
<gene>
    <name evidence="1" type="ORF">EDC61_10117</name>
</gene>
<comment type="caution">
    <text evidence="1">The sequence shown here is derived from an EMBL/GenBank/DDBJ whole genome shotgun (WGS) entry which is preliminary data.</text>
</comment>
<dbReference type="Proteomes" id="UP000295135">
    <property type="component" value="Unassembled WGS sequence"/>
</dbReference>
<sequence>MTMSLYSTYHVWRREAEAERMEAAARRVIAPTAMARARNLVGMAANTEAASDDEALLGIG</sequence>
<proteinExistence type="predicted"/>
<evidence type="ECO:0000313" key="2">
    <source>
        <dbReference type="Proteomes" id="UP000295135"/>
    </source>
</evidence>
<accession>A0A4R3JYI5</accession>
<evidence type="ECO:0000313" key="1">
    <source>
        <dbReference type="EMBL" id="TCS73795.1"/>
    </source>
</evidence>
<name>A0A4R3JYI5_9PROT</name>
<keyword evidence="2" id="KW-1185">Reference proteome</keyword>
<dbReference type="RefSeq" id="WP_126459960.1">
    <property type="nucleotide sequence ID" value="NZ_AP018721.1"/>
</dbReference>
<organism evidence="1 2">
    <name type="scientific">Sulfuritortus calidifontis</name>
    <dbReference type="NCBI Taxonomy" id="1914471"/>
    <lineage>
        <taxon>Bacteria</taxon>
        <taxon>Pseudomonadati</taxon>
        <taxon>Pseudomonadota</taxon>
        <taxon>Betaproteobacteria</taxon>
        <taxon>Nitrosomonadales</taxon>
        <taxon>Thiobacillaceae</taxon>
        <taxon>Sulfuritortus</taxon>
    </lineage>
</organism>
<dbReference type="EMBL" id="SLZY01000001">
    <property type="protein sequence ID" value="TCS73795.1"/>
    <property type="molecule type" value="Genomic_DNA"/>
</dbReference>
<protein>
    <submittedName>
        <fullName evidence="1">Uncharacterized protein</fullName>
    </submittedName>
</protein>